<feature type="transmembrane region" description="Helical" evidence="1">
    <location>
        <begin position="63"/>
        <end position="80"/>
    </location>
</feature>
<evidence type="ECO:0000256" key="1">
    <source>
        <dbReference type="SAM" id="Phobius"/>
    </source>
</evidence>
<keyword evidence="1" id="KW-0472">Membrane</keyword>
<evidence type="ECO:0000313" key="2">
    <source>
        <dbReference type="EMBL" id="KKL82637.1"/>
    </source>
</evidence>
<comment type="caution">
    <text evidence="2">The sequence shown here is derived from an EMBL/GenBank/DDBJ whole genome shotgun (WGS) entry which is preliminary data.</text>
</comment>
<gene>
    <name evidence="2" type="ORF">LCGC14_1982800</name>
</gene>
<reference evidence="2" key="1">
    <citation type="journal article" date="2015" name="Nature">
        <title>Complex archaea that bridge the gap between prokaryotes and eukaryotes.</title>
        <authorList>
            <person name="Spang A."/>
            <person name="Saw J.H."/>
            <person name="Jorgensen S.L."/>
            <person name="Zaremba-Niedzwiedzka K."/>
            <person name="Martijn J."/>
            <person name="Lind A.E."/>
            <person name="van Eijk R."/>
            <person name="Schleper C."/>
            <person name="Guy L."/>
            <person name="Ettema T.J."/>
        </authorList>
    </citation>
    <scope>NUCLEOTIDE SEQUENCE</scope>
</reference>
<dbReference type="AlphaFoldDB" id="A0A0F9I5G8"/>
<organism evidence="2">
    <name type="scientific">marine sediment metagenome</name>
    <dbReference type="NCBI Taxonomy" id="412755"/>
    <lineage>
        <taxon>unclassified sequences</taxon>
        <taxon>metagenomes</taxon>
        <taxon>ecological metagenomes</taxon>
    </lineage>
</organism>
<keyword evidence="1" id="KW-1133">Transmembrane helix</keyword>
<keyword evidence="1" id="KW-0812">Transmembrane</keyword>
<proteinExistence type="predicted"/>
<protein>
    <submittedName>
        <fullName evidence="2">Uncharacterized protein</fullName>
    </submittedName>
</protein>
<accession>A0A0F9I5G8</accession>
<sequence>MDMVERIAIAETKLKGFDSKCAQLERESSTMEKLVTEHSIQLTQQQKWSDDHAKLHRDWNMKLWFILIMAVLGVIVPVVVKLA</sequence>
<name>A0A0F9I5G8_9ZZZZ</name>
<dbReference type="EMBL" id="LAZR01022218">
    <property type="protein sequence ID" value="KKL82637.1"/>
    <property type="molecule type" value="Genomic_DNA"/>
</dbReference>